<accession>A0A9D1TJR2</accession>
<dbReference type="SUPFAM" id="SSF81301">
    <property type="entry name" value="Nucleotidyltransferase"/>
    <property type="match status" value="1"/>
</dbReference>
<feature type="domain" description="RelA/SpoT" evidence="2">
    <location>
        <begin position="45"/>
        <end position="172"/>
    </location>
</feature>
<name>A0A9D1TJR2_9BACI</name>
<dbReference type="AlphaFoldDB" id="A0A9D1TJR2"/>
<dbReference type="PANTHER" id="PTHR41773:SF1">
    <property type="entry name" value="RELA_SPOT DOMAIN-CONTAINING PROTEIN"/>
    <property type="match status" value="1"/>
</dbReference>
<gene>
    <name evidence="3" type="ORF">H9895_05155</name>
</gene>
<proteinExistence type="predicted"/>
<comment type="caution">
    <text evidence="3">The sequence shown here is derived from an EMBL/GenBank/DDBJ whole genome shotgun (WGS) entry which is preliminary data.</text>
</comment>
<dbReference type="SMART" id="SM00954">
    <property type="entry name" value="RelA_SpoT"/>
    <property type="match status" value="1"/>
</dbReference>
<reference evidence="3" key="2">
    <citation type="submission" date="2021-04" db="EMBL/GenBank/DDBJ databases">
        <authorList>
            <person name="Gilroy R."/>
        </authorList>
    </citation>
    <scope>NUCLEOTIDE SEQUENCE</scope>
    <source>
        <strain evidence="3">CHK169-2315</strain>
    </source>
</reference>
<protein>
    <recommendedName>
        <fullName evidence="2">RelA/SpoT domain-containing protein</fullName>
    </recommendedName>
</protein>
<sequence length="210" mass="24742">MSNIDKMITQYNTRKNMYEQYTTYLESLLTALIEESDIHYHTISGRTKSERSLYEKLKKGTHKYKTLDDITDIVGVRIVTHFASDVSEIAELIEREFQIDRENSVDKRKQMEVNQFGYMSLHYVAELDPKGLDSDEYDDVTGVKAEIQICSILQHAWAEIEHDFGYKVEKQVPWEVRRAFSRIASLLETADLEFDRIRNRMKEDVKNEDE</sequence>
<dbReference type="InterPro" id="IPR007685">
    <property type="entry name" value="RelA_SpoT"/>
</dbReference>
<dbReference type="EMBL" id="DXHX01000074">
    <property type="protein sequence ID" value="HIV74455.1"/>
    <property type="molecule type" value="Genomic_DNA"/>
</dbReference>
<evidence type="ECO:0000259" key="2">
    <source>
        <dbReference type="SMART" id="SM00954"/>
    </source>
</evidence>
<evidence type="ECO:0000313" key="4">
    <source>
        <dbReference type="Proteomes" id="UP000823937"/>
    </source>
</evidence>
<evidence type="ECO:0000313" key="3">
    <source>
        <dbReference type="EMBL" id="HIV74455.1"/>
    </source>
</evidence>
<dbReference type="CDD" id="cd05399">
    <property type="entry name" value="NT_Rel-Spo_like"/>
    <property type="match status" value="1"/>
</dbReference>
<dbReference type="Proteomes" id="UP000823937">
    <property type="component" value="Unassembled WGS sequence"/>
</dbReference>
<reference evidence="3" key="1">
    <citation type="journal article" date="2021" name="PeerJ">
        <title>Extensive microbial diversity within the chicken gut microbiome revealed by metagenomics and culture.</title>
        <authorList>
            <person name="Gilroy R."/>
            <person name="Ravi A."/>
            <person name="Getino M."/>
            <person name="Pursley I."/>
            <person name="Horton D.L."/>
            <person name="Alikhan N.F."/>
            <person name="Baker D."/>
            <person name="Gharbi K."/>
            <person name="Hall N."/>
            <person name="Watson M."/>
            <person name="Adriaenssens E.M."/>
            <person name="Foster-Nyarko E."/>
            <person name="Jarju S."/>
            <person name="Secka A."/>
            <person name="Antonio M."/>
            <person name="Oren A."/>
            <person name="Chaudhuri R.R."/>
            <person name="La Ragione R."/>
            <person name="Hildebrand F."/>
            <person name="Pallen M.J."/>
        </authorList>
    </citation>
    <scope>NUCLEOTIDE SEQUENCE</scope>
    <source>
        <strain evidence="3">CHK169-2315</strain>
    </source>
</reference>
<dbReference type="Gene3D" id="3.30.460.10">
    <property type="entry name" value="Beta Polymerase, domain 2"/>
    <property type="match status" value="1"/>
</dbReference>
<dbReference type="Gene3D" id="1.10.287.860">
    <property type="entry name" value="Nucleotidyltransferase"/>
    <property type="match status" value="1"/>
</dbReference>
<dbReference type="PANTHER" id="PTHR41773">
    <property type="entry name" value="GTP PYROPHOSPHATASE-RELATED"/>
    <property type="match status" value="1"/>
</dbReference>
<dbReference type="InterPro" id="IPR043519">
    <property type="entry name" value="NT_sf"/>
</dbReference>
<dbReference type="Pfam" id="PF04607">
    <property type="entry name" value="RelA_SpoT"/>
    <property type="match status" value="1"/>
</dbReference>
<dbReference type="GO" id="GO:0015969">
    <property type="term" value="P:guanosine tetraphosphate metabolic process"/>
    <property type="evidence" value="ECO:0007669"/>
    <property type="project" value="InterPro"/>
</dbReference>
<organism evidence="3 4">
    <name type="scientific">Candidatus Pseudogracilibacillus intestinigallinarum</name>
    <dbReference type="NCBI Taxonomy" id="2838742"/>
    <lineage>
        <taxon>Bacteria</taxon>
        <taxon>Bacillati</taxon>
        <taxon>Bacillota</taxon>
        <taxon>Bacilli</taxon>
        <taxon>Bacillales</taxon>
        <taxon>Bacillaceae</taxon>
        <taxon>Pseudogracilibacillus</taxon>
    </lineage>
</organism>
<comment type="pathway">
    <text evidence="1">Purine metabolism; ppGpp biosynthesis; ppGpp from GTP: step 1/2.</text>
</comment>
<evidence type="ECO:0000256" key="1">
    <source>
        <dbReference type="ARBA" id="ARBA00004976"/>
    </source>
</evidence>